<accession>A0A182IRH7</accession>
<reference evidence="2" key="1">
    <citation type="submission" date="2022-08" db="UniProtKB">
        <authorList>
            <consortium name="EnsemblMetazoa"/>
        </authorList>
    </citation>
    <scope>IDENTIFICATION</scope>
    <source>
        <strain evidence="2">EBRO</strain>
    </source>
</reference>
<evidence type="ECO:0000256" key="1">
    <source>
        <dbReference type="SAM" id="MobiDB-lite"/>
    </source>
</evidence>
<dbReference type="AlphaFoldDB" id="A0A182IRH7"/>
<organism evidence="2">
    <name type="scientific">Anopheles atroparvus</name>
    <name type="common">European mosquito</name>
    <dbReference type="NCBI Taxonomy" id="41427"/>
    <lineage>
        <taxon>Eukaryota</taxon>
        <taxon>Metazoa</taxon>
        <taxon>Ecdysozoa</taxon>
        <taxon>Arthropoda</taxon>
        <taxon>Hexapoda</taxon>
        <taxon>Insecta</taxon>
        <taxon>Pterygota</taxon>
        <taxon>Neoptera</taxon>
        <taxon>Endopterygota</taxon>
        <taxon>Diptera</taxon>
        <taxon>Nematocera</taxon>
        <taxon>Culicoidea</taxon>
        <taxon>Culicidae</taxon>
        <taxon>Anophelinae</taxon>
        <taxon>Anopheles</taxon>
    </lineage>
</organism>
<protein>
    <submittedName>
        <fullName evidence="2">Uncharacterized protein</fullName>
    </submittedName>
</protein>
<name>A0A182IRH7_ANOAO</name>
<dbReference type="VEuPathDB" id="VectorBase:AATE004097"/>
<dbReference type="EnsemblMetazoa" id="AATE004097-RA">
    <property type="protein sequence ID" value="AATE004097-PA.1"/>
    <property type="gene ID" value="AATE004097"/>
</dbReference>
<evidence type="ECO:0000313" key="2">
    <source>
        <dbReference type="EnsemblMetazoa" id="AATE004097-PA.1"/>
    </source>
</evidence>
<proteinExistence type="predicted"/>
<sequence length="137" mass="14366">MYGKRHTLPRSTANPITASRNSAFWLQVSRRRSPVSATTMLRSLPLCSTWATVSVVAVGVVPEAGCFLPPPSTPEFPFVAGSLPSGGSSRPRAPVPATSTPDVPLVAAFVGGGDAVCHESRFLAVRDPDPPEPADDE</sequence>
<feature type="region of interest" description="Disordered" evidence="1">
    <location>
        <begin position="79"/>
        <end position="98"/>
    </location>
</feature>
<feature type="compositionally biased region" description="Low complexity" evidence="1">
    <location>
        <begin position="80"/>
        <end position="92"/>
    </location>
</feature>